<feature type="compositionally biased region" description="Basic and acidic residues" evidence="1">
    <location>
        <begin position="9"/>
        <end position="20"/>
    </location>
</feature>
<evidence type="ECO:0000313" key="2">
    <source>
        <dbReference type="EMBL" id="GFZ07162.1"/>
    </source>
</evidence>
<evidence type="ECO:0000256" key="1">
    <source>
        <dbReference type="SAM" id="MobiDB-lite"/>
    </source>
</evidence>
<sequence>MNQTMVGDDDLKVLEEKESDGGDTSSPTSQDHPNHQHPFTEGEEEMVKREDTSYVRSNVTENEPVVGADSIGESIQEATEESNVIQIDWEINPEDYSYGENVGVEKIESKNKSHGGSSSSTSSSSSDDESHVVEKNIVVVESGKSKEGTPSVVTDSAAFDDSVKTADLPEVTHVTDGVLVMDAYNLAVGEPKEEADDPVVAEPVSVNLVKPADLPDVTHVTGGVSVTEAYSLVVEEASKSVVETMILVDSQDVSKEVVRVNDSATLENPTSFSECESGLKENGKHESSGVSPAVMDMRSEPKEDKMSPKAIEYSAVSSVAMSSGAQEDDDKLPQSSCVKDSAVTECPDSQVLYLFLLAAQFGLSFLQFTEH</sequence>
<name>A0A7J0G8V7_9ERIC</name>
<feature type="compositionally biased region" description="Basic and acidic residues" evidence="1">
    <location>
        <begin position="32"/>
        <end position="53"/>
    </location>
</feature>
<keyword evidence="3" id="KW-1185">Reference proteome</keyword>
<feature type="compositionally biased region" description="Polar residues" evidence="1">
    <location>
        <begin position="22"/>
        <end position="31"/>
    </location>
</feature>
<feature type="region of interest" description="Disordered" evidence="1">
    <location>
        <begin position="267"/>
        <end position="309"/>
    </location>
</feature>
<reference evidence="2 3" key="1">
    <citation type="submission" date="2019-07" db="EMBL/GenBank/DDBJ databases">
        <title>De Novo Assembly of kiwifruit Actinidia rufa.</title>
        <authorList>
            <person name="Sugita-Konishi S."/>
            <person name="Sato K."/>
            <person name="Mori E."/>
            <person name="Abe Y."/>
            <person name="Kisaki G."/>
            <person name="Hamano K."/>
            <person name="Suezawa K."/>
            <person name="Otani M."/>
            <person name="Fukuda T."/>
            <person name="Manabe T."/>
            <person name="Gomi K."/>
            <person name="Tabuchi M."/>
            <person name="Akimitsu K."/>
            <person name="Kataoka I."/>
        </authorList>
    </citation>
    <scope>NUCLEOTIDE SEQUENCE [LARGE SCALE GENOMIC DNA]</scope>
    <source>
        <strain evidence="3">cv. Fuchu</strain>
    </source>
</reference>
<comment type="caution">
    <text evidence="2">The sequence shown here is derived from an EMBL/GenBank/DDBJ whole genome shotgun (WGS) entry which is preliminary data.</text>
</comment>
<proteinExistence type="predicted"/>
<feature type="compositionally biased region" description="Basic and acidic residues" evidence="1">
    <location>
        <begin position="297"/>
        <end position="307"/>
    </location>
</feature>
<feature type="compositionally biased region" description="Low complexity" evidence="1">
    <location>
        <begin position="114"/>
        <end position="125"/>
    </location>
</feature>
<dbReference type="AlphaFoldDB" id="A0A7J0G8V7"/>
<accession>A0A7J0G8V7</accession>
<organism evidence="2 3">
    <name type="scientific">Actinidia rufa</name>
    <dbReference type="NCBI Taxonomy" id="165716"/>
    <lineage>
        <taxon>Eukaryota</taxon>
        <taxon>Viridiplantae</taxon>
        <taxon>Streptophyta</taxon>
        <taxon>Embryophyta</taxon>
        <taxon>Tracheophyta</taxon>
        <taxon>Spermatophyta</taxon>
        <taxon>Magnoliopsida</taxon>
        <taxon>eudicotyledons</taxon>
        <taxon>Gunneridae</taxon>
        <taxon>Pentapetalae</taxon>
        <taxon>asterids</taxon>
        <taxon>Ericales</taxon>
        <taxon>Actinidiaceae</taxon>
        <taxon>Actinidia</taxon>
    </lineage>
</organism>
<dbReference type="OrthoDB" id="1930727at2759"/>
<dbReference type="EMBL" id="BJWL01000019">
    <property type="protein sequence ID" value="GFZ07162.1"/>
    <property type="molecule type" value="Genomic_DNA"/>
</dbReference>
<dbReference type="PANTHER" id="PTHR37187">
    <property type="entry name" value="EXPRESSED PROTEIN"/>
    <property type="match status" value="1"/>
</dbReference>
<gene>
    <name evidence="2" type="ORF">Acr_19g0000990</name>
</gene>
<feature type="compositionally biased region" description="Basic and acidic residues" evidence="1">
    <location>
        <begin position="277"/>
        <end position="287"/>
    </location>
</feature>
<protein>
    <submittedName>
        <fullName evidence="2">Uncharacterized protein</fullName>
    </submittedName>
</protein>
<feature type="region of interest" description="Disordered" evidence="1">
    <location>
        <begin position="1"/>
        <end position="153"/>
    </location>
</feature>
<evidence type="ECO:0000313" key="3">
    <source>
        <dbReference type="Proteomes" id="UP000585474"/>
    </source>
</evidence>
<dbReference type="PANTHER" id="PTHR37187:SF19">
    <property type="entry name" value="(RAPE) HYPOTHETICAL PROTEIN"/>
    <property type="match status" value="1"/>
</dbReference>
<dbReference type="Proteomes" id="UP000585474">
    <property type="component" value="Unassembled WGS sequence"/>
</dbReference>